<dbReference type="EMBL" id="CP041969">
    <property type="protein sequence ID" value="QMV42446.1"/>
    <property type="molecule type" value="Genomic_DNA"/>
</dbReference>
<dbReference type="AlphaFoldDB" id="A0A7G5BZR2"/>
<dbReference type="KEGG" id="cchl:FPL14_15500"/>
<evidence type="ECO:0000256" key="1">
    <source>
        <dbReference type="SAM" id="Phobius"/>
    </source>
</evidence>
<evidence type="ECO:0008006" key="4">
    <source>
        <dbReference type="Google" id="ProtNLM"/>
    </source>
</evidence>
<organism evidence="2 3">
    <name type="scientific">Cohnella cholangitidis</name>
    <dbReference type="NCBI Taxonomy" id="2598458"/>
    <lineage>
        <taxon>Bacteria</taxon>
        <taxon>Bacillati</taxon>
        <taxon>Bacillota</taxon>
        <taxon>Bacilli</taxon>
        <taxon>Bacillales</taxon>
        <taxon>Paenibacillaceae</taxon>
        <taxon>Cohnella</taxon>
    </lineage>
</organism>
<sequence length="184" mass="20415">MITVFIIGCEIAFWVFVLAGLASRYILRRKKLGAVLLYCTPVIDLVLLIATVIDLRGGAEANAAHGLAAVYIGASIAYGHSMIRWADVRFAHRYAGGPAPQKKAKFGVEHARNERKGWYLHALAWIIGCGILYGMIAMVNADDRTEGLLQVIRIWSLVLAIDFLISFSYTLWPKSQKNTSSEKF</sequence>
<evidence type="ECO:0000313" key="3">
    <source>
        <dbReference type="Proteomes" id="UP000515679"/>
    </source>
</evidence>
<evidence type="ECO:0000313" key="2">
    <source>
        <dbReference type="EMBL" id="QMV42446.1"/>
    </source>
</evidence>
<feature type="transmembrane region" description="Helical" evidence="1">
    <location>
        <begin position="34"/>
        <end position="53"/>
    </location>
</feature>
<protein>
    <recommendedName>
        <fullName evidence="4">YmcC</fullName>
    </recommendedName>
</protein>
<accession>A0A7G5BZR2</accession>
<keyword evidence="3" id="KW-1185">Reference proteome</keyword>
<proteinExistence type="predicted"/>
<feature type="transmembrane region" description="Helical" evidence="1">
    <location>
        <begin position="6"/>
        <end position="27"/>
    </location>
</feature>
<feature type="transmembrane region" description="Helical" evidence="1">
    <location>
        <begin position="151"/>
        <end position="172"/>
    </location>
</feature>
<name>A0A7G5BZR2_9BACL</name>
<feature type="transmembrane region" description="Helical" evidence="1">
    <location>
        <begin position="118"/>
        <end position="139"/>
    </location>
</feature>
<keyword evidence="1" id="KW-1133">Transmembrane helix</keyword>
<gene>
    <name evidence="2" type="ORF">FPL14_15500</name>
</gene>
<dbReference type="Proteomes" id="UP000515679">
    <property type="component" value="Chromosome"/>
</dbReference>
<keyword evidence="1" id="KW-0812">Transmembrane</keyword>
<keyword evidence="1" id="KW-0472">Membrane</keyword>
<reference evidence="2 3" key="1">
    <citation type="submission" date="2019-07" db="EMBL/GenBank/DDBJ databases">
        <authorList>
            <person name="Kim J.K."/>
            <person name="Cheong H.-M."/>
            <person name="Choi Y."/>
            <person name="Hwang K.J."/>
            <person name="Lee S."/>
            <person name="Choi C."/>
        </authorList>
    </citation>
    <scope>NUCLEOTIDE SEQUENCE [LARGE SCALE GENOMIC DNA]</scope>
    <source>
        <strain evidence="2 3">KS 22</strain>
    </source>
</reference>
<feature type="transmembrane region" description="Helical" evidence="1">
    <location>
        <begin position="65"/>
        <end position="83"/>
    </location>
</feature>
<dbReference type="RefSeq" id="WP_182298360.1">
    <property type="nucleotide sequence ID" value="NZ_CP041969.1"/>
</dbReference>